<sequence length="312" mass="33891">MSSSSVPRPTSSLGAALTMPICGFLIAHFGWESAFYFTGIIGIMWSVAWFAVVYDSPAQHPRISDAERNHLMKALPQDSNKGHNPVPWRSLLTSAPVWAIVITHGASVFGYFTVVNQLPTYIESILNYSIKHNGLLSSLPYLGKYLCALASSVLADSLRRSGSLSTTTARKLFTALAVGLPGILMIAQAFFGHDRIWSIAIFTLALTINGAVTAGYLGNGLDIAPNFSGTIFGIANTLSSIGGWLSTFMVGELTKHENTYSQWQIVFFILSGTYIFGALVFTFLGSGELQPWNSPPSDNNKREEQPLNEQKA</sequence>
<dbReference type="PANTHER" id="PTHR11662:SF411">
    <property type="entry name" value="GH05102P"/>
    <property type="match status" value="1"/>
</dbReference>
<feature type="transmembrane region" description="Helical" evidence="6">
    <location>
        <begin position="197"/>
        <end position="218"/>
    </location>
</feature>
<dbReference type="Pfam" id="PF07690">
    <property type="entry name" value="MFS_1"/>
    <property type="match status" value="1"/>
</dbReference>
<keyword evidence="9" id="KW-1185">Reference proteome</keyword>
<feature type="transmembrane region" description="Helical" evidence="6">
    <location>
        <begin position="12"/>
        <end position="29"/>
    </location>
</feature>
<evidence type="ECO:0000259" key="7">
    <source>
        <dbReference type="PROSITE" id="PS50850"/>
    </source>
</evidence>
<comment type="caution">
    <text evidence="8">The sequence shown here is derived from an EMBL/GenBank/DDBJ whole genome shotgun (WGS) entry which is preliminary data.</text>
</comment>
<dbReference type="InterPro" id="IPR050382">
    <property type="entry name" value="MFS_Na/Anion_cotransporter"/>
</dbReference>
<gene>
    <name evidence="8" type="ORF">PMACD_LOCUS13661</name>
</gene>
<organism evidence="8 9">
    <name type="scientific">Pieris macdunnoughi</name>
    <dbReference type="NCBI Taxonomy" id="345717"/>
    <lineage>
        <taxon>Eukaryota</taxon>
        <taxon>Metazoa</taxon>
        <taxon>Ecdysozoa</taxon>
        <taxon>Arthropoda</taxon>
        <taxon>Hexapoda</taxon>
        <taxon>Insecta</taxon>
        <taxon>Pterygota</taxon>
        <taxon>Neoptera</taxon>
        <taxon>Endopterygota</taxon>
        <taxon>Lepidoptera</taxon>
        <taxon>Glossata</taxon>
        <taxon>Ditrysia</taxon>
        <taxon>Papilionoidea</taxon>
        <taxon>Pieridae</taxon>
        <taxon>Pierinae</taxon>
        <taxon>Pieris</taxon>
    </lineage>
</organism>
<evidence type="ECO:0000256" key="6">
    <source>
        <dbReference type="SAM" id="Phobius"/>
    </source>
</evidence>
<feature type="transmembrane region" description="Helical" evidence="6">
    <location>
        <begin position="230"/>
        <end position="251"/>
    </location>
</feature>
<dbReference type="AlphaFoldDB" id="A0A821WPZ2"/>
<evidence type="ECO:0000313" key="8">
    <source>
        <dbReference type="EMBL" id="CAF4928639.1"/>
    </source>
</evidence>
<keyword evidence="3 6" id="KW-1133">Transmembrane helix</keyword>
<evidence type="ECO:0000313" key="9">
    <source>
        <dbReference type="Proteomes" id="UP000663880"/>
    </source>
</evidence>
<feature type="transmembrane region" description="Helical" evidence="6">
    <location>
        <begin position="134"/>
        <end position="151"/>
    </location>
</feature>
<reference evidence="8" key="1">
    <citation type="submission" date="2021-02" db="EMBL/GenBank/DDBJ databases">
        <authorList>
            <person name="Steward A R."/>
        </authorList>
    </citation>
    <scope>NUCLEOTIDE SEQUENCE</scope>
</reference>
<accession>A0A821WPZ2</accession>
<dbReference type="InterPro" id="IPR020846">
    <property type="entry name" value="MFS_dom"/>
</dbReference>
<feature type="transmembrane region" description="Helical" evidence="6">
    <location>
        <begin position="91"/>
        <end position="114"/>
    </location>
</feature>
<comment type="subcellular location">
    <subcellularLocation>
        <location evidence="1">Membrane</location>
        <topology evidence="1">Multi-pass membrane protein</topology>
    </subcellularLocation>
</comment>
<name>A0A821WPZ2_9NEOP</name>
<dbReference type="PANTHER" id="PTHR11662">
    <property type="entry name" value="SOLUTE CARRIER FAMILY 17"/>
    <property type="match status" value="1"/>
</dbReference>
<dbReference type="EMBL" id="CAJOBZ010000062">
    <property type="protein sequence ID" value="CAF4928639.1"/>
    <property type="molecule type" value="Genomic_DNA"/>
</dbReference>
<evidence type="ECO:0000256" key="2">
    <source>
        <dbReference type="ARBA" id="ARBA00022692"/>
    </source>
</evidence>
<feature type="domain" description="Major facilitator superfamily (MFS) profile" evidence="7">
    <location>
        <begin position="1"/>
        <end position="289"/>
    </location>
</feature>
<dbReference type="InterPro" id="IPR036259">
    <property type="entry name" value="MFS_trans_sf"/>
</dbReference>
<dbReference type="GO" id="GO:0022857">
    <property type="term" value="F:transmembrane transporter activity"/>
    <property type="evidence" value="ECO:0007669"/>
    <property type="project" value="InterPro"/>
</dbReference>
<dbReference type="SUPFAM" id="SSF103473">
    <property type="entry name" value="MFS general substrate transporter"/>
    <property type="match status" value="1"/>
</dbReference>
<feature type="region of interest" description="Disordered" evidence="5">
    <location>
        <begin position="292"/>
        <end position="312"/>
    </location>
</feature>
<evidence type="ECO:0000256" key="3">
    <source>
        <dbReference type="ARBA" id="ARBA00022989"/>
    </source>
</evidence>
<keyword evidence="4 6" id="KW-0472">Membrane</keyword>
<feature type="transmembrane region" description="Helical" evidence="6">
    <location>
        <begin position="35"/>
        <end position="54"/>
    </location>
</feature>
<feature type="compositionally biased region" description="Basic and acidic residues" evidence="5">
    <location>
        <begin position="299"/>
        <end position="312"/>
    </location>
</feature>
<keyword evidence="2 6" id="KW-0812">Transmembrane</keyword>
<dbReference type="PROSITE" id="PS50850">
    <property type="entry name" value="MFS"/>
    <property type="match status" value="1"/>
</dbReference>
<dbReference type="Gene3D" id="1.20.1250.20">
    <property type="entry name" value="MFS general substrate transporter like domains"/>
    <property type="match status" value="1"/>
</dbReference>
<feature type="transmembrane region" description="Helical" evidence="6">
    <location>
        <begin position="263"/>
        <end position="284"/>
    </location>
</feature>
<dbReference type="InterPro" id="IPR011701">
    <property type="entry name" value="MFS"/>
</dbReference>
<evidence type="ECO:0000256" key="4">
    <source>
        <dbReference type="ARBA" id="ARBA00023136"/>
    </source>
</evidence>
<dbReference type="FunFam" id="1.20.1250.20:FF:000532">
    <property type="entry name" value="SLC (SoLute Carrier) homolog"/>
    <property type="match status" value="1"/>
</dbReference>
<dbReference type="GO" id="GO:0016020">
    <property type="term" value="C:membrane"/>
    <property type="evidence" value="ECO:0007669"/>
    <property type="project" value="UniProtKB-SubCell"/>
</dbReference>
<dbReference type="OrthoDB" id="2985014at2759"/>
<dbReference type="GO" id="GO:0006820">
    <property type="term" value="P:monoatomic anion transport"/>
    <property type="evidence" value="ECO:0007669"/>
    <property type="project" value="TreeGrafter"/>
</dbReference>
<evidence type="ECO:0000256" key="5">
    <source>
        <dbReference type="SAM" id="MobiDB-lite"/>
    </source>
</evidence>
<feature type="transmembrane region" description="Helical" evidence="6">
    <location>
        <begin position="172"/>
        <end position="191"/>
    </location>
</feature>
<evidence type="ECO:0000256" key="1">
    <source>
        <dbReference type="ARBA" id="ARBA00004141"/>
    </source>
</evidence>
<protein>
    <recommendedName>
        <fullName evidence="7">Major facilitator superfamily (MFS) profile domain-containing protein</fullName>
    </recommendedName>
</protein>
<proteinExistence type="predicted"/>
<dbReference type="Proteomes" id="UP000663880">
    <property type="component" value="Unassembled WGS sequence"/>
</dbReference>